<reference evidence="6" key="1">
    <citation type="submission" date="2017-05" db="EMBL/GenBank/DDBJ databases">
        <authorList>
            <person name="Imhoff J.F."/>
            <person name="Rahn T."/>
            <person name="Kuenzel S."/>
            <person name="Neulinger S.C."/>
        </authorList>
    </citation>
    <scope>NUCLEOTIDE SEQUENCE</scope>
    <source>
        <strain evidence="6">DSM 4395</strain>
    </source>
</reference>
<dbReference type="PANTHER" id="PTHR23407:SF1">
    <property type="entry name" value="5-FORMYLTETRAHYDROFOLATE CYCLO-LIGASE"/>
    <property type="match status" value="1"/>
</dbReference>
<evidence type="ECO:0000256" key="1">
    <source>
        <dbReference type="ARBA" id="ARBA00010638"/>
    </source>
</evidence>
<dbReference type="EC" id="6.3.3.2" evidence="5"/>
<name>A0AAJ0UEQ0_HALSE</name>
<keyword evidence="5" id="KW-0460">Magnesium</keyword>
<protein>
    <recommendedName>
        <fullName evidence="5">5-formyltetrahydrofolate cyclo-ligase</fullName>
        <ecNumber evidence="5">6.3.3.2</ecNumber>
    </recommendedName>
</protein>
<comment type="caution">
    <text evidence="6">The sequence shown here is derived from an EMBL/GenBank/DDBJ whole genome shotgun (WGS) entry which is preliminary data.</text>
</comment>
<keyword evidence="7" id="KW-1185">Reference proteome</keyword>
<dbReference type="InterPro" id="IPR024185">
    <property type="entry name" value="FTHF_cligase-like_sf"/>
</dbReference>
<reference evidence="6" key="2">
    <citation type="journal article" date="2020" name="Microorganisms">
        <title>Osmotic Adaptation and Compatible Solute Biosynthesis of Phototrophic Bacteria as Revealed from Genome Analyses.</title>
        <authorList>
            <person name="Imhoff J.F."/>
            <person name="Rahn T."/>
            <person name="Kunzel S."/>
            <person name="Keller A."/>
            <person name="Neulinger S.C."/>
        </authorList>
    </citation>
    <scope>NUCLEOTIDE SEQUENCE</scope>
    <source>
        <strain evidence="6">DSM 4395</strain>
    </source>
</reference>
<evidence type="ECO:0000256" key="4">
    <source>
        <dbReference type="PIRSR" id="PIRSR006806-1"/>
    </source>
</evidence>
<dbReference type="GO" id="GO:0046872">
    <property type="term" value="F:metal ion binding"/>
    <property type="evidence" value="ECO:0007669"/>
    <property type="project" value="UniProtKB-KW"/>
</dbReference>
<gene>
    <name evidence="6" type="ORF">CCR82_01420</name>
</gene>
<keyword evidence="2 4" id="KW-0547">Nucleotide-binding</keyword>
<proteinExistence type="inferred from homology"/>
<feature type="binding site" evidence="4">
    <location>
        <position position="55"/>
    </location>
    <ligand>
        <name>substrate</name>
    </ligand>
</feature>
<comment type="similarity">
    <text evidence="1 5">Belongs to the 5-formyltetrahydrofolate cyclo-ligase family.</text>
</comment>
<dbReference type="InterPro" id="IPR002698">
    <property type="entry name" value="FTHF_cligase"/>
</dbReference>
<keyword evidence="3 4" id="KW-0067">ATP-binding</keyword>
<comment type="catalytic activity">
    <reaction evidence="5">
        <text>(6S)-5-formyl-5,6,7,8-tetrahydrofolate + ATP = (6R)-5,10-methenyltetrahydrofolate + ADP + phosphate</text>
        <dbReference type="Rhea" id="RHEA:10488"/>
        <dbReference type="ChEBI" id="CHEBI:30616"/>
        <dbReference type="ChEBI" id="CHEBI:43474"/>
        <dbReference type="ChEBI" id="CHEBI:57455"/>
        <dbReference type="ChEBI" id="CHEBI:57457"/>
        <dbReference type="ChEBI" id="CHEBI:456216"/>
        <dbReference type="EC" id="6.3.3.2"/>
    </reaction>
</comment>
<keyword evidence="5" id="KW-0479">Metal-binding</keyword>
<dbReference type="PIRSF" id="PIRSF006806">
    <property type="entry name" value="FTHF_cligase"/>
    <property type="match status" value="1"/>
</dbReference>
<sequence>MVTDPLLRRRLRRARRELSQRAQRDHAAAVCRRLLSSGLIRSARRIAFYLPIAGELDPTPIREQLRGRRHWYLPVLRPHTPGRLWFVHDAPKTRWRRNRFGILEPSGRYRQIVPPQGLHVILVPLVGFDAHCHRIGMGAGFYDRSLAFLRDRRHWQRPRLIGLAHECQRLDAIEPEPWDLPLDAVVTEHALYQRGP</sequence>
<comment type="cofactor">
    <cofactor evidence="5">
        <name>Mg(2+)</name>
        <dbReference type="ChEBI" id="CHEBI:18420"/>
    </cofactor>
</comment>
<dbReference type="Proteomes" id="UP001296967">
    <property type="component" value="Unassembled WGS sequence"/>
</dbReference>
<dbReference type="GO" id="GO:0030272">
    <property type="term" value="F:5-formyltetrahydrofolate cyclo-ligase activity"/>
    <property type="evidence" value="ECO:0007669"/>
    <property type="project" value="UniProtKB-EC"/>
</dbReference>
<dbReference type="GO" id="GO:0005524">
    <property type="term" value="F:ATP binding"/>
    <property type="evidence" value="ECO:0007669"/>
    <property type="project" value="UniProtKB-KW"/>
</dbReference>
<dbReference type="PANTHER" id="PTHR23407">
    <property type="entry name" value="ATPASE INHIBITOR/5-FORMYLTETRAHYDROFOLATE CYCLO-LIGASE"/>
    <property type="match status" value="1"/>
</dbReference>
<accession>A0AAJ0UEQ0</accession>
<dbReference type="GO" id="GO:0035999">
    <property type="term" value="P:tetrahydrofolate interconversion"/>
    <property type="evidence" value="ECO:0007669"/>
    <property type="project" value="TreeGrafter"/>
</dbReference>
<feature type="binding site" evidence="4">
    <location>
        <begin position="134"/>
        <end position="142"/>
    </location>
    <ligand>
        <name>ATP</name>
        <dbReference type="ChEBI" id="CHEBI:30616"/>
    </ligand>
</feature>
<evidence type="ECO:0000256" key="2">
    <source>
        <dbReference type="ARBA" id="ARBA00022741"/>
    </source>
</evidence>
<dbReference type="NCBIfam" id="TIGR02727">
    <property type="entry name" value="MTHFS_bact"/>
    <property type="match status" value="1"/>
</dbReference>
<evidence type="ECO:0000256" key="3">
    <source>
        <dbReference type="ARBA" id="ARBA00022840"/>
    </source>
</evidence>
<organism evidence="6 7">
    <name type="scientific">Halochromatium salexigens</name>
    <name type="common">Chromatium salexigens</name>
    <dbReference type="NCBI Taxonomy" id="49447"/>
    <lineage>
        <taxon>Bacteria</taxon>
        <taxon>Pseudomonadati</taxon>
        <taxon>Pseudomonadota</taxon>
        <taxon>Gammaproteobacteria</taxon>
        <taxon>Chromatiales</taxon>
        <taxon>Chromatiaceae</taxon>
        <taxon>Halochromatium</taxon>
    </lineage>
</organism>
<dbReference type="InterPro" id="IPR037171">
    <property type="entry name" value="NagB/RpiA_transferase-like"/>
</dbReference>
<feature type="binding site" evidence="4">
    <location>
        <position position="50"/>
    </location>
    <ligand>
        <name>substrate</name>
    </ligand>
</feature>
<evidence type="ECO:0000256" key="5">
    <source>
        <dbReference type="RuleBase" id="RU361279"/>
    </source>
</evidence>
<dbReference type="GO" id="GO:0009396">
    <property type="term" value="P:folic acid-containing compound biosynthetic process"/>
    <property type="evidence" value="ECO:0007669"/>
    <property type="project" value="TreeGrafter"/>
</dbReference>
<evidence type="ECO:0000313" key="7">
    <source>
        <dbReference type="Proteomes" id="UP001296967"/>
    </source>
</evidence>
<dbReference type="SUPFAM" id="SSF100950">
    <property type="entry name" value="NagB/RpiA/CoA transferase-like"/>
    <property type="match status" value="1"/>
</dbReference>
<evidence type="ECO:0000313" key="6">
    <source>
        <dbReference type="EMBL" id="MBK5929227.1"/>
    </source>
</evidence>
<dbReference type="Gene3D" id="3.40.50.10420">
    <property type="entry name" value="NagB/RpiA/CoA transferase-like"/>
    <property type="match status" value="1"/>
</dbReference>
<dbReference type="Pfam" id="PF01812">
    <property type="entry name" value="5-FTHF_cyc-lig"/>
    <property type="match status" value="1"/>
</dbReference>
<dbReference type="EMBL" id="NHSF01000010">
    <property type="protein sequence ID" value="MBK5929227.1"/>
    <property type="molecule type" value="Genomic_DNA"/>
</dbReference>
<dbReference type="AlphaFoldDB" id="A0AAJ0UEQ0"/>